<protein>
    <recommendedName>
        <fullName evidence="6">Protein kinase domain-containing protein</fullName>
    </recommendedName>
</protein>
<organism evidence="7 8">
    <name type="scientific">Rhynchosporium secalis</name>
    <name type="common">Barley scald fungus</name>
    <dbReference type="NCBI Taxonomy" id="38038"/>
    <lineage>
        <taxon>Eukaryota</taxon>
        <taxon>Fungi</taxon>
        <taxon>Dikarya</taxon>
        <taxon>Ascomycota</taxon>
        <taxon>Pezizomycotina</taxon>
        <taxon>Leotiomycetes</taxon>
        <taxon>Helotiales</taxon>
        <taxon>Ploettnerulaceae</taxon>
        <taxon>Rhynchosporium</taxon>
    </lineage>
</organism>
<dbReference type="PANTHER" id="PTHR11042">
    <property type="entry name" value="EUKARYOTIC TRANSLATION INITIATION FACTOR 2-ALPHA KINASE EIF2-ALPHA KINASE -RELATED"/>
    <property type="match status" value="1"/>
</dbReference>
<reference evidence="8" key="1">
    <citation type="submission" date="2016-03" db="EMBL/GenBank/DDBJ databases">
        <authorList>
            <person name="Guldener U."/>
        </authorList>
    </citation>
    <scope>NUCLEOTIDE SEQUENCE [LARGE SCALE GENOMIC DNA]</scope>
</reference>
<keyword evidence="2" id="KW-0547">Nucleotide-binding</keyword>
<dbReference type="GO" id="GO:0005737">
    <property type="term" value="C:cytoplasm"/>
    <property type="evidence" value="ECO:0007669"/>
    <property type="project" value="TreeGrafter"/>
</dbReference>
<evidence type="ECO:0000256" key="3">
    <source>
        <dbReference type="ARBA" id="ARBA00022777"/>
    </source>
</evidence>
<evidence type="ECO:0000256" key="4">
    <source>
        <dbReference type="ARBA" id="ARBA00022840"/>
    </source>
</evidence>
<name>A0A1E1MCU2_RHYSE</name>
<evidence type="ECO:0000256" key="2">
    <source>
        <dbReference type="ARBA" id="ARBA00022741"/>
    </source>
</evidence>
<dbReference type="PROSITE" id="PS50011">
    <property type="entry name" value="PROTEIN_KINASE_DOM"/>
    <property type="match status" value="1"/>
</dbReference>
<evidence type="ECO:0000256" key="5">
    <source>
        <dbReference type="ARBA" id="ARBA00037982"/>
    </source>
</evidence>
<dbReference type="InterPro" id="IPR000719">
    <property type="entry name" value="Prot_kinase_dom"/>
</dbReference>
<keyword evidence="8" id="KW-1185">Reference proteome</keyword>
<dbReference type="Pfam" id="PF00069">
    <property type="entry name" value="Pkinase"/>
    <property type="match status" value="1"/>
</dbReference>
<dbReference type="Proteomes" id="UP000177625">
    <property type="component" value="Unassembled WGS sequence"/>
</dbReference>
<dbReference type="AlphaFoldDB" id="A0A1E1MCU2"/>
<dbReference type="InterPro" id="IPR011009">
    <property type="entry name" value="Kinase-like_dom_sf"/>
</dbReference>
<keyword evidence="4" id="KW-0067">ATP-binding</keyword>
<keyword evidence="1" id="KW-0808">Transferase</keyword>
<comment type="similarity">
    <text evidence="5">Belongs to the protein kinase superfamily. Ser/Thr protein kinase family. GCN2 subfamily.</text>
</comment>
<dbReference type="GO" id="GO:0004672">
    <property type="term" value="F:protein kinase activity"/>
    <property type="evidence" value="ECO:0007669"/>
    <property type="project" value="InterPro"/>
</dbReference>
<keyword evidence="3" id="KW-0418">Kinase</keyword>
<accession>A0A1E1MCU2</accession>
<dbReference type="PROSITE" id="PS00108">
    <property type="entry name" value="PROTEIN_KINASE_ST"/>
    <property type="match status" value="1"/>
</dbReference>
<sequence>MDQTLAEIPPETQFWNDALYKAILEAGLHAVTALHDENLVHADLKPDNILISDINSPEPTVKIGDLGAAVEHGFNEYQVQPYAMRAPEVWQGYRCTHRSEV</sequence>
<dbReference type="Gene3D" id="1.10.510.10">
    <property type="entry name" value="Transferase(Phosphotransferase) domain 1"/>
    <property type="match status" value="1"/>
</dbReference>
<proteinExistence type="inferred from homology"/>
<gene>
    <name evidence="7" type="ORF">RSE6_07397</name>
</gene>
<evidence type="ECO:0000256" key="1">
    <source>
        <dbReference type="ARBA" id="ARBA00022679"/>
    </source>
</evidence>
<dbReference type="SUPFAM" id="SSF56112">
    <property type="entry name" value="Protein kinase-like (PK-like)"/>
    <property type="match status" value="1"/>
</dbReference>
<evidence type="ECO:0000313" key="7">
    <source>
        <dbReference type="EMBL" id="CZT46890.1"/>
    </source>
</evidence>
<dbReference type="InterPro" id="IPR008271">
    <property type="entry name" value="Ser/Thr_kinase_AS"/>
</dbReference>
<dbReference type="GO" id="GO:0005524">
    <property type="term" value="F:ATP binding"/>
    <property type="evidence" value="ECO:0007669"/>
    <property type="project" value="UniProtKB-KW"/>
</dbReference>
<feature type="domain" description="Protein kinase" evidence="6">
    <location>
        <begin position="1"/>
        <end position="101"/>
    </location>
</feature>
<evidence type="ECO:0000259" key="6">
    <source>
        <dbReference type="PROSITE" id="PS50011"/>
    </source>
</evidence>
<dbReference type="InterPro" id="IPR050339">
    <property type="entry name" value="CC_SR_Kinase"/>
</dbReference>
<dbReference type="GO" id="GO:0005634">
    <property type="term" value="C:nucleus"/>
    <property type="evidence" value="ECO:0007669"/>
    <property type="project" value="TreeGrafter"/>
</dbReference>
<evidence type="ECO:0000313" key="8">
    <source>
        <dbReference type="Proteomes" id="UP000177625"/>
    </source>
</evidence>
<dbReference type="EMBL" id="FJVC01000270">
    <property type="protein sequence ID" value="CZT46890.1"/>
    <property type="molecule type" value="Genomic_DNA"/>
</dbReference>